<proteinExistence type="predicted"/>
<name>A0A100IMN5_ASPNG</name>
<protein>
    <submittedName>
        <fullName evidence="1">Similar to An12g01470</fullName>
    </submittedName>
</protein>
<reference evidence="2" key="1">
    <citation type="journal article" date="2016" name="Genome Announc.">
        <title>Draft genome sequence of Aspergillus niger strain An76.</title>
        <authorList>
            <person name="Gong W."/>
            <person name="Cheng Z."/>
            <person name="Zhang H."/>
            <person name="Liu L."/>
            <person name="Gao P."/>
            <person name="Wang L."/>
        </authorList>
    </citation>
    <scope>NUCLEOTIDE SEQUENCE [LARGE SCALE GENOMIC DNA]</scope>
    <source>
        <strain evidence="2">An76</strain>
    </source>
</reference>
<evidence type="ECO:0000313" key="2">
    <source>
        <dbReference type="Proteomes" id="UP000068243"/>
    </source>
</evidence>
<evidence type="ECO:0000313" key="1">
    <source>
        <dbReference type="EMBL" id="GAQ44019.1"/>
    </source>
</evidence>
<dbReference type="AlphaFoldDB" id="A0A100IMN5"/>
<gene>
    <name evidence="1" type="ORF">ABL_06680</name>
</gene>
<dbReference type="OrthoDB" id="10401846at2759"/>
<dbReference type="Proteomes" id="UP000068243">
    <property type="component" value="Unassembled WGS sequence"/>
</dbReference>
<accession>A0A100IMN5</accession>
<dbReference type="EMBL" id="BCMY01000011">
    <property type="protein sequence ID" value="GAQ44019.1"/>
    <property type="molecule type" value="Genomic_DNA"/>
</dbReference>
<comment type="caution">
    <text evidence="1">The sequence shown here is derived from an EMBL/GenBank/DDBJ whole genome shotgun (WGS) entry which is preliminary data.</text>
</comment>
<organism evidence="1 2">
    <name type="scientific">Aspergillus niger</name>
    <dbReference type="NCBI Taxonomy" id="5061"/>
    <lineage>
        <taxon>Eukaryota</taxon>
        <taxon>Fungi</taxon>
        <taxon>Dikarya</taxon>
        <taxon>Ascomycota</taxon>
        <taxon>Pezizomycotina</taxon>
        <taxon>Eurotiomycetes</taxon>
        <taxon>Eurotiomycetidae</taxon>
        <taxon>Eurotiales</taxon>
        <taxon>Aspergillaceae</taxon>
        <taxon>Aspergillus</taxon>
        <taxon>Aspergillus subgen. Circumdati</taxon>
    </lineage>
</organism>
<sequence>MEGASTGSRESQSAKVTASPRFEIPYACRAKRKFEVAGMNENAIPYKNGLSTRFGHASLHAALVTTCKDILTEMVTYNLAPDEDDGRNGWNDYMVVVAMNYLKVILVYLKMCPQLQSLTLEMGDWGENETHGYLDYSALHLPLQLSQDSLRHLSLTLETMIQDKTQVEAPSWKTGSALAYSAAVPTKKLKKL</sequence>